<reference evidence="2" key="1">
    <citation type="journal article" date="2019" name="Genome Announc.">
        <title>Draft Genome Sequence of Pseudoalteromonas piscicida Strain 36Y ROTHPW, an Hypersaline Seawater Isolate from the South Coast of Sonora, Mexico.</title>
        <authorList>
            <person name="Sanchez-Diaz R."/>
            <person name="Molina-Garza Z.J."/>
            <person name="Cruz-Suarez L.E."/>
            <person name="Selvin J."/>
            <person name="Kiran G.S."/>
            <person name="Ibarra-Gamez J.C."/>
            <person name="Gomez-Gil B."/>
            <person name="Galaviz-Silva L."/>
        </authorList>
    </citation>
    <scope>NUCLEOTIDE SEQUENCE [LARGE SCALE GENOMIC DNA]</scope>
    <source>
        <strain evidence="2">36Y_RITHPW</strain>
    </source>
</reference>
<keyword evidence="2" id="KW-1185">Reference proteome</keyword>
<evidence type="ECO:0000313" key="1">
    <source>
        <dbReference type="EMBL" id="PCK31083.1"/>
    </source>
</evidence>
<organism evidence="1 2">
    <name type="scientific">Pseudoalteromonas piscicida</name>
    <dbReference type="NCBI Taxonomy" id="43662"/>
    <lineage>
        <taxon>Bacteria</taxon>
        <taxon>Pseudomonadati</taxon>
        <taxon>Pseudomonadota</taxon>
        <taxon>Gammaproteobacteria</taxon>
        <taxon>Alteromonadales</taxon>
        <taxon>Pseudoalteromonadaceae</taxon>
        <taxon>Pseudoalteromonas</taxon>
    </lineage>
</organism>
<dbReference type="EMBL" id="NKHF01000062">
    <property type="protein sequence ID" value="PCK31083.1"/>
    <property type="molecule type" value="Genomic_DNA"/>
</dbReference>
<dbReference type="RefSeq" id="WP_099642600.1">
    <property type="nucleotide sequence ID" value="NZ_NKHF01000062.1"/>
</dbReference>
<protein>
    <submittedName>
        <fullName evidence="1">Uncharacterized protein</fullName>
    </submittedName>
</protein>
<name>A0A2A5JNR4_PSEO7</name>
<proteinExistence type="predicted"/>
<evidence type="ECO:0000313" key="2">
    <source>
        <dbReference type="Proteomes" id="UP000228621"/>
    </source>
</evidence>
<gene>
    <name evidence="1" type="ORF">CEX98_13560</name>
</gene>
<dbReference type="AlphaFoldDB" id="A0A2A5JNR4"/>
<accession>A0A2A5JNR4</accession>
<comment type="caution">
    <text evidence="1">The sequence shown here is derived from an EMBL/GenBank/DDBJ whole genome shotgun (WGS) entry which is preliminary data.</text>
</comment>
<dbReference type="OrthoDB" id="6301607at2"/>
<dbReference type="Proteomes" id="UP000228621">
    <property type="component" value="Unassembled WGS sequence"/>
</dbReference>
<sequence length="160" mass="17745">MSIQTGIFSFNAAQITSSTKGPYRALQPYEKPVLHPSEHGLVLLLEIPSDARMDDKIELVLTKLGERCAIYNTSVTVDPESYLTKIVEVNVTQSLEAGAYVMQLNLMGLHNFLKNTTEFEVVLSEQVVCDERSSARTYQAEPKGLKRMFTAAVSAVLSIF</sequence>